<dbReference type="GO" id="GO:0003824">
    <property type="term" value="F:catalytic activity"/>
    <property type="evidence" value="ECO:0007669"/>
    <property type="project" value="InterPro"/>
</dbReference>
<reference evidence="2" key="2">
    <citation type="submission" date="2020-09" db="EMBL/GenBank/DDBJ databases">
        <authorList>
            <person name="Sun Q."/>
            <person name="Zhou Y."/>
        </authorList>
    </citation>
    <scope>NUCLEOTIDE SEQUENCE</scope>
    <source>
        <strain evidence="2">CGMCC 4.7312</strain>
    </source>
</reference>
<dbReference type="InterPro" id="IPR005135">
    <property type="entry name" value="Endo/exonuclease/phosphatase"/>
</dbReference>
<dbReference type="EMBL" id="BMNB01000007">
    <property type="protein sequence ID" value="GGM35605.1"/>
    <property type="molecule type" value="Genomic_DNA"/>
</dbReference>
<feature type="domain" description="Endonuclease/exonuclease/phosphatase" evidence="1">
    <location>
        <begin position="9"/>
        <end position="249"/>
    </location>
</feature>
<sequence length="261" mass="28759">MSRPVLRMMTWNIRTGGRDTGGPDRRDRIARVIAGQRPDVLALQELRNLDVSAFAARLGMRPFRARSWFGQPVAVLVRPPWRVLSAAPVRRPWHHAAQRVVVATGAGAFTVLTTHLDPYSGTRRLVEAGWAAAALRPARDNLALLAGDLNTLDPYADHAERIARLPAAYRRRHLHRDGRTVDTRAVARLLATGLVDLAATGGPTAPTRHGGTEFSDMRLDYLLATPALAARRTDVQVLRDPDTDHASDHYPLLAHFDLPSP</sequence>
<dbReference type="SUPFAM" id="SSF56219">
    <property type="entry name" value="DNase I-like"/>
    <property type="match status" value="1"/>
</dbReference>
<dbReference type="PANTHER" id="PTHR14859">
    <property type="entry name" value="CALCOFLUOR WHITE HYPERSENSITIVE PROTEIN PRECURSOR"/>
    <property type="match status" value="1"/>
</dbReference>
<dbReference type="Proteomes" id="UP000608890">
    <property type="component" value="Unassembled WGS sequence"/>
</dbReference>
<evidence type="ECO:0000313" key="2">
    <source>
        <dbReference type="EMBL" id="GGM35605.1"/>
    </source>
</evidence>
<protein>
    <recommendedName>
        <fullName evidence="1">Endonuclease/exonuclease/phosphatase domain-containing protein</fullName>
    </recommendedName>
</protein>
<evidence type="ECO:0000259" key="1">
    <source>
        <dbReference type="Pfam" id="PF03372"/>
    </source>
</evidence>
<proteinExistence type="predicted"/>
<dbReference type="InterPro" id="IPR051916">
    <property type="entry name" value="GPI-anchor_lipid_remodeler"/>
</dbReference>
<organism evidence="2 3">
    <name type="scientific">Micromonospora sonchi</name>
    <dbReference type="NCBI Taxonomy" id="1763543"/>
    <lineage>
        <taxon>Bacteria</taxon>
        <taxon>Bacillati</taxon>
        <taxon>Actinomycetota</taxon>
        <taxon>Actinomycetes</taxon>
        <taxon>Micromonosporales</taxon>
        <taxon>Micromonosporaceae</taxon>
        <taxon>Micromonospora</taxon>
    </lineage>
</organism>
<dbReference type="AlphaFoldDB" id="A0A917WV97"/>
<dbReference type="Gene3D" id="3.60.10.10">
    <property type="entry name" value="Endonuclease/exonuclease/phosphatase"/>
    <property type="match status" value="1"/>
</dbReference>
<dbReference type="PANTHER" id="PTHR14859:SF1">
    <property type="entry name" value="PGAP2-INTERACTING PROTEIN"/>
    <property type="match status" value="1"/>
</dbReference>
<dbReference type="RefSeq" id="WP_308424563.1">
    <property type="nucleotide sequence ID" value="NZ_BMNB01000007.1"/>
</dbReference>
<name>A0A917WV97_9ACTN</name>
<accession>A0A917WV97</accession>
<gene>
    <name evidence="2" type="ORF">GCM10011608_20270</name>
</gene>
<reference evidence="2" key="1">
    <citation type="journal article" date="2014" name="Int. J. Syst. Evol. Microbiol.">
        <title>Complete genome sequence of Corynebacterium casei LMG S-19264T (=DSM 44701T), isolated from a smear-ripened cheese.</title>
        <authorList>
            <consortium name="US DOE Joint Genome Institute (JGI-PGF)"/>
            <person name="Walter F."/>
            <person name="Albersmeier A."/>
            <person name="Kalinowski J."/>
            <person name="Ruckert C."/>
        </authorList>
    </citation>
    <scope>NUCLEOTIDE SEQUENCE</scope>
    <source>
        <strain evidence="2">CGMCC 4.7312</strain>
    </source>
</reference>
<comment type="caution">
    <text evidence="2">The sequence shown here is derived from an EMBL/GenBank/DDBJ whole genome shotgun (WGS) entry which is preliminary data.</text>
</comment>
<dbReference type="GO" id="GO:0006506">
    <property type="term" value="P:GPI anchor biosynthetic process"/>
    <property type="evidence" value="ECO:0007669"/>
    <property type="project" value="TreeGrafter"/>
</dbReference>
<dbReference type="Pfam" id="PF03372">
    <property type="entry name" value="Exo_endo_phos"/>
    <property type="match status" value="1"/>
</dbReference>
<dbReference type="InterPro" id="IPR036691">
    <property type="entry name" value="Endo/exonu/phosph_ase_sf"/>
</dbReference>
<keyword evidence="3" id="KW-1185">Reference proteome</keyword>
<evidence type="ECO:0000313" key="3">
    <source>
        <dbReference type="Proteomes" id="UP000608890"/>
    </source>
</evidence>
<dbReference type="GO" id="GO:0016020">
    <property type="term" value="C:membrane"/>
    <property type="evidence" value="ECO:0007669"/>
    <property type="project" value="GOC"/>
</dbReference>